<dbReference type="SUPFAM" id="SSF52266">
    <property type="entry name" value="SGNH hydrolase"/>
    <property type="match status" value="1"/>
</dbReference>
<keyword evidence="3" id="KW-1185">Reference proteome</keyword>
<proteinExistence type="predicted"/>
<accession>A0ABW5WTJ7</accession>
<name>A0ABW5WTJ7_9STAP</name>
<dbReference type="InterPro" id="IPR051532">
    <property type="entry name" value="Ester_Hydrolysis_Enzymes"/>
</dbReference>
<organism evidence="2 3">
    <name type="scientific">Corticicoccus populi</name>
    <dbReference type="NCBI Taxonomy" id="1812821"/>
    <lineage>
        <taxon>Bacteria</taxon>
        <taxon>Bacillati</taxon>
        <taxon>Bacillota</taxon>
        <taxon>Bacilli</taxon>
        <taxon>Bacillales</taxon>
        <taxon>Staphylococcaceae</taxon>
        <taxon>Corticicoccus</taxon>
    </lineage>
</organism>
<evidence type="ECO:0000259" key="1">
    <source>
        <dbReference type="Pfam" id="PF13472"/>
    </source>
</evidence>
<dbReference type="PANTHER" id="PTHR30383">
    <property type="entry name" value="THIOESTERASE 1/PROTEASE 1/LYSOPHOSPHOLIPASE L1"/>
    <property type="match status" value="1"/>
</dbReference>
<dbReference type="EMBL" id="JBHUOQ010000001">
    <property type="protein sequence ID" value="MFD2830120.1"/>
    <property type="molecule type" value="Genomic_DNA"/>
</dbReference>
<comment type="caution">
    <text evidence="2">The sequence shown here is derived from an EMBL/GenBank/DDBJ whole genome shotgun (WGS) entry which is preliminary data.</text>
</comment>
<dbReference type="Pfam" id="PF13472">
    <property type="entry name" value="Lipase_GDSL_2"/>
    <property type="match status" value="1"/>
</dbReference>
<dbReference type="RefSeq" id="WP_377772744.1">
    <property type="nucleotide sequence ID" value="NZ_JBHUOQ010000001.1"/>
</dbReference>
<protein>
    <submittedName>
        <fullName evidence="2">GDSL-type esterase/lipase family protein</fullName>
    </submittedName>
</protein>
<evidence type="ECO:0000313" key="2">
    <source>
        <dbReference type="EMBL" id="MFD2830120.1"/>
    </source>
</evidence>
<gene>
    <name evidence="2" type="ORF">ACFSX4_06515</name>
</gene>
<evidence type="ECO:0000313" key="3">
    <source>
        <dbReference type="Proteomes" id="UP001597519"/>
    </source>
</evidence>
<dbReference type="Gene3D" id="3.40.50.1110">
    <property type="entry name" value="SGNH hydrolase"/>
    <property type="match status" value="1"/>
</dbReference>
<dbReference type="InterPro" id="IPR013830">
    <property type="entry name" value="SGNH_hydro"/>
</dbReference>
<feature type="domain" description="SGNH hydrolase-type esterase" evidence="1">
    <location>
        <begin position="51"/>
        <end position="226"/>
    </location>
</feature>
<reference evidence="3" key="1">
    <citation type="journal article" date="2019" name="Int. J. Syst. Evol. Microbiol.">
        <title>The Global Catalogue of Microorganisms (GCM) 10K type strain sequencing project: providing services to taxonomists for standard genome sequencing and annotation.</title>
        <authorList>
            <consortium name="The Broad Institute Genomics Platform"/>
            <consortium name="The Broad Institute Genome Sequencing Center for Infectious Disease"/>
            <person name="Wu L."/>
            <person name="Ma J."/>
        </authorList>
    </citation>
    <scope>NUCLEOTIDE SEQUENCE [LARGE SCALE GENOMIC DNA]</scope>
    <source>
        <strain evidence="3">KCTC 33575</strain>
    </source>
</reference>
<dbReference type="InterPro" id="IPR036514">
    <property type="entry name" value="SGNH_hydro_sf"/>
</dbReference>
<dbReference type="Proteomes" id="UP001597519">
    <property type="component" value="Unassembled WGS sequence"/>
</dbReference>
<sequence length="239" mass="26901">MKRKSIQWLFTALAASILLFIIIDYAAAQWNMSEGHDVNAVDDEGNIKIAAVGDSITYGSGLSADETYPVMLSHMLGNDYWVRNYGVRSHTAMSSANLPYINSPEYQESLRFHPDIALIMLGTNDSKNINWNGPVQFREEYETLIDTYVSNNPDTRIYLMTPPKAFNIPEAEGHIDDSNVNEIVQVVEDIAADRSFDLIDIHQLSLGNSQWFDRDGIHPDKEGARAIAEEVYRTLGLEQ</sequence>